<dbReference type="SUPFAM" id="SSF55326">
    <property type="entry name" value="PurM N-terminal domain-like"/>
    <property type="match status" value="1"/>
</dbReference>
<proteinExistence type="inferred from homology"/>
<feature type="binding site" evidence="1">
    <location>
        <position position="153"/>
    </location>
    <ligand>
        <name>Mg(2+)</name>
        <dbReference type="ChEBI" id="CHEBI:18420"/>
        <label>1</label>
    </ligand>
</feature>
<dbReference type="Gene3D" id="3.30.1330.10">
    <property type="entry name" value="PurM-like, N-terminal domain"/>
    <property type="match status" value="1"/>
</dbReference>
<dbReference type="NCBIfam" id="NF004351">
    <property type="entry name" value="PRK05731.1-4"/>
    <property type="match status" value="1"/>
</dbReference>
<dbReference type="InterPro" id="IPR010918">
    <property type="entry name" value="PurM-like_C_dom"/>
</dbReference>
<protein>
    <recommendedName>
        <fullName evidence="1">Thiamine-monophosphate kinase</fullName>
        <shortName evidence="1">TMP kinase</shortName>
        <shortName evidence="1">Thiamine-phosphate kinase</shortName>
        <ecNumber evidence="1">2.7.4.16</ecNumber>
    </recommendedName>
</protein>
<dbReference type="InterPro" id="IPR016188">
    <property type="entry name" value="PurM-like_N"/>
</dbReference>
<feature type="binding site" evidence="1">
    <location>
        <position position="242"/>
    </location>
    <ligand>
        <name>ATP</name>
        <dbReference type="ChEBI" id="CHEBI:30616"/>
    </ligand>
</feature>
<feature type="binding site" evidence="1">
    <location>
        <position position="336"/>
    </location>
    <ligand>
        <name>substrate</name>
    </ligand>
</feature>
<comment type="caution">
    <text evidence="5">The sequence shown here is derived from an EMBL/GenBank/DDBJ whole genome shotgun (WGS) entry which is preliminary data.</text>
</comment>
<feature type="compositionally biased region" description="Polar residues" evidence="2">
    <location>
        <begin position="17"/>
        <end position="29"/>
    </location>
</feature>
<dbReference type="Pfam" id="PF00586">
    <property type="entry name" value="AIRS"/>
    <property type="match status" value="1"/>
</dbReference>
<reference evidence="5 6" key="1">
    <citation type="submission" date="2024-10" db="EMBL/GenBank/DDBJ databases">
        <authorList>
            <person name="Riesco R."/>
        </authorList>
    </citation>
    <scope>NUCLEOTIDE SEQUENCE [LARGE SCALE GENOMIC DNA]</scope>
    <source>
        <strain evidence="5 6">NCIMB 15449</strain>
    </source>
</reference>
<dbReference type="PANTHER" id="PTHR30270">
    <property type="entry name" value="THIAMINE-MONOPHOSPHATE KINASE"/>
    <property type="match status" value="1"/>
</dbReference>
<keyword evidence="1" id="KW-0547">Nucleotide-binding</keyword>
<feature type="binding site" evidence="1">
    <location>
        <position position="76"/>
    </location>
    <ligand>
        <name>Mg(2+)</name>
        <dbReference type="ChEBI" id="CHEBI:18420"/>
        <label>1</label>
    </ligand>
</feature>
<feature type="binding site" evidence="1">
    <location>
        <position position="105"/>
    </location>
    <ligand>
        <name>Mg(2+)</name>
        <dbReference type="ChEBI" id="CHEBI:18420"/>
        <label>2</label>
    </ligand>
</feature>
<comment type="similarity">
    <text evidence="1">Belongs to the thiamine-monophosphate kinase family.</text>
</comment>
<dbReference type="Pfam" id="PF02769">
    <property type="entry name" value="AIRS_C"/>
    <property type="match status" value="1"/>
</dbReference>
<feature type="binding site" evidence="1">
    <location>
        <position position="240"/>
    </location>
    <ligand>
        <name>Mg(2+)</name>
        <dbReference type="ChEBI" id="CHEBI:18420"/>
        <label>3</label>
    </ligand>
</feature>
<keyword evidence="1 5" id="KW-0418">Kinase</keyword>
<feature type="domain" description="PurM-like C-terminal" evidence="4">
    <location>
        <begin position="182"/>
        <end position="323"/>
    </location>
</feature>
<comment type="miscellaneous">
    <text evidence="1">Reaction mechanism of ThiL seems to utilize a direct, inline transfer of the gamma-phosphate of ATP to TMP rather than a phosphorylated enzyme intermediate.</text>
</comment>
<feature type="binding site" evidence="1">
    <location>
        <position position="74"/>
    </location>
    <ligand>
        <name>Mg(2+)</name>
        <dbReference type="ChEBI" id="CHEBI:18420"/>
        <label>4</label>
    </ligand>
</feature>
<dbReference type="EC" id="2.7.4.16" evidence="1"/>
<dbReference type="RefSeq" id="WP_395115351.1">
    <property type="nucleotide sequence ID" value="NZ_JBIMSO010000055.1"/>
</dbReference>
<dbReference type="PIRSF" id="PIRSF005303">
    <property type="entry name" value="Thiam_monoph_kin"/>
    <property type="match status" value="1"/>
</dbReference>
<dbReference type="PANTHER" id="PTHR30270:SF0">
    <property type="entry name" value="THIAMINE-MONOPHOSPHATE KINASE"/>
    <property type="match status" value="1"/>
</dbReference>
<feature type="binding site" evidence="1">
    <location>
        <position position="83"/>
    </location>
    <ligand>
        <name>substrate</name>
    </ligand>
</feature>
<feature type="domain" description="PurM-like N-terminal" evidence="3">
    <location>
        <begin position="58"/>
        <end position="168"/>
    </location>
</feature>
<evidence type="ECO:0000313" key="5">
    <source>
        <dbReference type="EMBL" id="MFH5209610.1"/>
    </source>
</evidence>
<feature type="binding site" evidence="1">
    <location>
        <position position="105"/>
    </location>
    <ligand>
        <name>Mg(2+)</name>
        <dbReference type="ChEBI" id="CHEBI:18420"/>
        <label>3</label>
    </ligand>
</feature>
<keyword evidence="1 5" id="KW-0808">Transferase</keyword>
<evidence type="ECO:0000313" key="6">
    <source>
        <dbReference type="Proteomes" id="UP001609175"/>
    </source>
</evidence>
<feature type="binding site" evidence="1">
    <location>
        <position position="60"/>
    </location>
    <ligand>
        <name>Mg(2+)</name>
        <dbReference type="ChEBI" id="CHEBI:18420"/>
        <label>4</label>
    </ligand>
</feature>
<evidence type="ECO:0000259" key="3">
    <source>
        <dbReference type="Pfam" id="PF00586"/>
    </source>
</evidence>
<dbReference type="SUPFAM" id="SSF56042">
    <property type="entry name" value="PurM C-terminal domain-like"/>
    <property type="match status" value="1"/>
</dbReference>
<comment type="function">
    <text evidence="1">Catalyzes the ATP-dependent phosphorylation of thiamine-monophosphate (TMP) to form thiamine-pyrophosphate (TPP), the active form of vitamin B1.</text>
</comment>
<comment type="caution">
    <text evidence="1">Lacks conserved residue(s) required for the propagation of feature annotation.</text>
</comment>
<comment type="pathway">
    <text evidence="1">Cofactor biosynthesis; thiamine diphosphate biosynthesis; thiamine diphosphate from thiamine phosphate: step 1/1.</text>
</comment>
<feature type="binding site" evidence="1">
    <location>
        <position position="60"/>
    </location>
    <ligand>
        <name>Mg(2+)</name>
        <dbReference type="ChEBI" id="CHEBI:18420"/>
        <label>3</label>
    </ligand>
</feature>
<keyword evidence="1" id="KW-0784">Thiamine biosynthesis</keyword>
<name>A0ABW7JPD6_9NOCA</name>
<organism evidence="5 6">
    <name type="scientific">Antrihabitans spumae</name>
    <dbReference type="NCBI Taxonomy" id="3373370"/>
    <lineage>
        <taxon>Bacteria</taxon>
        <taxon>Bacillati</taxon>
        <taxon>Actinomycetota</taxon>
        <taxon>Actinomycetes</taxon>
        <taxon>Mycobacteriales</taxon>
        <taxon>Nocardiaceae</taxon>
        <taxon>Antrihabitans</taxon>
    </lineage>
</organism>
<keyword evidence="1" id="KW-0479">Metal-binding</keyword>
<feature type="binding site" evidence="1">
    <location>
        <position position="76"/>
    </location>
    <ligand>
        <name>Mg(2+)</name>
        <dbReference type="ChEBI" id="CHEBI:18420"/>
        <label>2</label>
    </ligand>
</feature>
<keyword evidence="1" id="KW-0067">ATP-binding</keyword>
<dbReference type="Proteomes" id="UP001609175">
    <property type="component" value="Unassembled WGS sequence"/>
</dbReference>
<evidence type="ECO:0000256" key="1">
    <source>
        <dbReference type="HAMAP-Rule" id="MF_02128"/>
    </source>
</evidence>
<sequence>MVASTPAERPEPDGSDVDSTLPTVSETSPTVSEIGEFAVIDRATRGRVQAETTIVGPGDDAALVAVADGRVVATTDMLVQGRHFRLDWSTPEQVGRKAIAQSGADVAAMGARPTAYLVSLGCPPATPIAVTDGLTDGLWLEVAVSGGSIVGGDLVQSEQVVISVTALGDLDGRPPVLRSGCRVGDVVAVAGRLGWSAAGLALFGAGIDALPDVLAAHCVPSPPYEQGPIAAAAGATAMADVSDGLVADLNTLAHASGVGIDIRSTDLVVDPELVQAADLVGAHALGWVLGGGEDHALVASFVSRDDVPQGWTVIGVVIEGDGVTVDGASAANAAGWDSFQR</sequence>
<gene>
    <name evidence="1" type="primary">thiL</name>
    <name evidence="5" type="ORF">ACHIPZ_15620</name>
</gene>
<evidence type="ECO:0000256" key="2">
    <source>
        <dbReference type="SAM" id="MobiDB-lite"/>
    </source>
</evidence>
<dbReference type="EMBL" id="JBIMSO010000055">
    <property type="protein sequence ID" value="MFH5209610.1"/>
    <property type="molecule type" value="Genomic_DNA"/>
</dbReference>
<feature type="binding site" evidence="1">
    <location>
        <position position="293"/>
    </location>
    <ligand>
        <name>substrate</name>
    </ligand>
</feature>
<dbReference type="NCBIfam" id="TIGR01379">
    <property type="entry name" value="thiL"/>
    <property type="match status" value="1"/>
</dbReference>
<feature type="region of interest" description="Disordered" evidence="2">
    <location>
        <begin position="1"/>
        <end position="29"/>
    </location>
</feature>
<dbReference type="GO" id="GO:0009030">
    <property type="term" value="F:thiamine-phosphate kinase activity"/>
    <property type="evidence" value="ECO:0007669"/>
    <property type="project" value="UniProtKB-EC"/>
</dbReference>
<dbReference type="HAMAP" id="MF_02128">
    <property type="entry name" value="TMP_kinase"/>
    <property type="match status" value="1"/>
</dbReference>
<dbReference type="InterPro" id="IPR006283">
    <property type="entry name" value="ThiL-like"/>
</dbReference>
<comment type="catalytic activity">
    <reaction evidence="1">
        <text>thiamine phosphate + ATP = thiamine diphosphate + ADP</text>
        <dbReference type="Rhea" id="RHEA:15913"/>
        <dbReference type="ChEBI" id="CHEBI:30616"/>
        <dbReference type="ChEBI" id="CHEBI:37575"/>
        <dbReference type="ChEBI" id="CHEBI:58937"/>
        <dbReference type="ChEBI" id="CHEBI:456216"/>
        <dbReference type="EC" id="2.7.4.16"/>
    </reaction>
</comment>
<dbReference type="InterPro" id="IPR036921">
    <property type="entry name" value="PurM-like_N_sf"/>
</dbReference>
<dbReference type="InterPro" id="IPR036676">
    <property type="entry name" value="PurM-like_C_sf"/>
</dbReference>
<feature type="binding site" evidence="1">
    <location>
        <begin position="152"/>
        <end position="153"/>
    </location>
    <ligand>
        <name>ATP</name>
        <dbReference type="ChEBI" id="CHEBI:30616"/>
    </ligand>
</feature>
<feature type="binding site" evidence="1">
    <location>
        <position position="243"/>
    </location>
    <ligand>
        <name>Mg(2+)</name>
        <dbReference type="ChEBI" id="CHEBI:18420"/>
        <label>5</label>
    </ligand>
</feature>
<feature type="binding site" evidence="1">
    <location>
        <position position="75"/>
    </location>
    <ligand>
        <name>Mg(2+)</name>
        <dbReference type="ChEBI" id="CHEBI:18420"/>
        <label>1</label>
    </ligand>
</feature>
<dbReference type="CDD" id="cd02194">
    <property type="entry name" value="ThiL"/>
    <property type="match status" value="1"/>
</dbReference>
<feature type="binding site" evidence="1">
    <location>
        <position position="105"/>
    </location>
    <ligand>
        <name>Mg(2+)</name>
        <dbReference type="ChEBI" id="CHEBI:18420"/>
        <label>4</label>
    </ligand>
</feature>
<keyword evidence="1" id="KW-0460">Magnesium</keyword>
<dbReference type="Gene3D" id="3.90.650.10">
    <property type="entry name" value="PurM-like C-terminal domain"/>
    <property type="match status" value="1"/>
</dbReference>
<accession>A0ABW7JPD6</accession>
<feature type="binding site" evidence="1">
    <location>
        <position position="178"/>
    </location>
    <ligand>
        <name>ATP</name>
        <dbReference type="ChEBI" id="CHEBI:30616"/>
    </ligand>
</feature>
<evidence type="ECO:0000259" key="4">
    <source>
        <dbReference type="Pfam" id="PF02769"/>
    </source>
</evidence>